<comment type="caution">
    <text evidence="1">The sequence shown here is derived from an EMBL/GenBank/DDBJ whole genome shotgun (WGS) entry which is preliminary data.</text>
</comment>
<evidence type="ECO:0000313" key="1">
    <source>
        <dbReference type="EMBL" id="CAG8563619.1"/>
    </source>
</evidence>
<protein>
    <submittedName>
        <fullName evidence="1">7303_t:CDS:1</fullName>
    </submittedName>
</protein>
<organism evidence="1 2">
    <name type="scientific">Funneliformis caledonium</name>
    <dbReference type="NCBI Taxonomy" id="1117310"/>
    <lineage>
        <taxon>Eukaryota</taxon>
        <taxon>Fungi</taxon>
        <taxon>Fungi incertae sedis</taxon>
        <taxon>Mucoromycota</taxon>
        <taxon>Glomeromycotina</taxon>
        <taxon>Glomeromycetes</taxon>
        <taxon>Glomerales</taxon>
        <taxon>Glomeraceae</taxon>
        <taxon>Funneliformis</taxon>
    </lineage>
</organism>
<evidence type="ECO:0000313" key="2">
    <source>
        <dbReference type="Proteomes" id="UP000789570"/>
    </source>
</evidence>
<proteinExistence type="predicted"/>
<dbReference type="Proteomes" id="UP000789570">
    <property type="component" value="Unassembled WGS sequence"/>
</dbReference>
<accession>A0A9N9BCZ4</accession>
<reference evidence="1" key="1">
    <citation type="submission" date="2021-06" db="EMBL/GenBank/DDBJ databases">
        <authorList>
            <person name="Kallberg Y."/>
            <person name="Tangrot J."/>
            <person name="Rosling A."/>
        </authorList>
    </citation>
    <scope>NUCLEOTIDE SEQUENCE</scope>
    <source>
        <strain evidence="1">UK204</strain>
    </source>
</reference>
<sequence length="49" mass="5734">DSFDLLVNNTQTIILSEEKSFNKFNEDNNEEIENFEPLYSVASEMTFIN</sequence>
<name>A0A9N9BCZ4_9GLOM</name>
<gene>
    <name evidence="1" type="ORF">FCALED_LOCUS6735</name>
</gene>
<dbReference type="EMBL" id="CAJVPQ010001655">
    <property type="protein sequence ID" value="CAG8563619.1"/>
    <property type="molecule type" value="Genomic_DNA"/>
</dbReference>
<feature type="non-terminal residue" evidence="1">
    <location>
        <position position="1"/>
    </location>
</feature>
<dbReference type="AlphaFoldDB" id="A0A9N9BCZ4"/>
<keyword evidence="2" id="KW-1185">Reference proteome</keyword>